<reference evidence="3" key="2">
    <citation type="submission" date="2020-05" db="UniProtKB">
        <authorList>
            <consortium name="EnsemblMetazoa"/>
        </authorList>
    </citation>
    <scope>IDENTIFICATION</scope>
    <source>
        <strain evidence="3">wikel</strain>
    </source>
</reference>
<dbReference type="EMBL" id="ABJB010507349">
    <property type="status" value="NOT_ANNOTATED_CDS"/>
    <property type="molecule type" value="Genomic_DNA"/>
</dbReference>
<reference evidence="2 4" key="1">
    <citation type="submission" date="2008-03" db="EMBL/GenBank/DDBJ databases">
        <title>Annotation of Ixodes scapularis.</title>
        <authorList>
            <consortium name="Ixodes scapularis Genome Project Consortium"/>
            <person name="Caler E."/>
            <person name="Hannick L.I."/>
            <person name="Bidwell S."/>
            <person name="Joardar V."/>
            <person name="Thiagarajan M."/>
            <person name="Amedeo P."/>
            <person name="Galinsky K.J."/>
            <person name="Schobel S."/>
            <person name="Inman J."/>
            <person name="Hostetler J."/>
            <person name="Miller J."/>
            <person name="Hammond M."/>
            <person name="Megy K."/>
            <person name="Lawson D."/>
            <person name="Kodira C."/>
            <person name="Sutton G."/>
            <person name="Meyer J."/>
            <person name="Hill C.A."/>
            <person name="Birren B."/>
            <person name="Nene V."/>
            <person name="Collins F."/>
            <person name="Alarcon-Chaidez F."/>
            <person name="Wikel S."/>
            <person name="Strausberg R."/>
        </authorList>
    </citation>
    <scope>NUCLEOTIDE SEQUENCE [LARGE SCALE GENOMIC DNA]</scope>
    <source>
        <strain evidence="4">Wikel</strain>
        <strain evidence="2">Wikel colony</strain>
    </source>
</reference>
<organism>
    <name type="scientific">Ixodes scapularis</name>
    <name type="common">Black-legged tick</name>
    <name type="synonym">Deer tick</name>
    <dbReference type="NCBI Taxonomy" id="6945"/>
    <lineage>
        <taxon>Eukaryota</taxon>
        <taxon>Metazoa</taxon>
        <taxon>Ecdysozoa</taxon>
        <taxon>Arthropoda</taxon>
        <taxon>Chelicerata</taxon>
        <taxon>Arachnida</taxon>
        <taxon>Acari</taxon>
        <taxon>Parasitiformes</taxon>
        <taxon>Ixodida</taxon>
        <taxon>Ixodoidea</taxon>
        <taxon>Ixodidae</taxon>
        <taxon>Ixodinae</taxon>
        <taxon>Ixodes</taxon>
    </lineage>
</organism>
<dbReference type="AlphaFoldDB" id="B7PE01"/>
<evidence type="ECO:0000313" key="4">
    <source>
        <dbReference type="Proteomes" id="UP000001555"/>
    </source>
</evidence>
<dbReference type="InParanoid" id="B7PE01"/>
<name>B7PE01_IXOSC</name>
<dbReference type="OrthoDB" id="434939at2759"/>
<dbReference type="EnsemblMetazoa" id="ISCW018192-RA">
    <property type="protein sequence ID" value="ISCW018192-PA"/>
    <property type="gene ID" value="ISCW018192"/>
</dbReference>
<dbReference type="PaxDb" id="6945-B7PE01"/>
<protein>
    <recommendedName>
        <fullName evidence="1">Tudor domain-containing protein</fullName>
    </recommendedName>
</protein>
<dbReference type="VEuPathDB" id="VectorBase:ISCI018192"/>
<evidence type="ECO:0000313" key="3">
    <source>
        <dbReference type="EnsemblMetazoa" id="ISCW018192-PA"/>
    </source>
</evidence>
<dbReference type="VEuPathDB" id="VectorBase:ISCP_019970"/>
<dbReference type="PROSITE" id="PS50304">
    <property type="entry name" value="TUDOR"/>
    <property type="match status" value="1"/>
</dbReference>
<accession>B7PE01</accession>
<keyword evidence="4" id="KW-1185">Reference proteome</keyword>
<gene>
    <name evidence="2" type="ORF">IscW_ISCW018192</name>
</gene>
<proteinExistence type="predicted"/>
<dbReference type="VEuPathDB" id="VectorBase:ISCW018192"/>
<dbReference type="EMBL" id="DS692880">
    <property type="protein sequence ID" value="EEC04823.1"/>
    <property type="molecule type" value="Genomic_DNA"/>
</dbReference>
<feature type="domain" description="Tudor" evidence="1">
    <location>
        <begin position="74"/>
        <end position="137"/>
    </location>
</feature>
<dbReference type="Proteomes" id="UP000001555">
    <property type="component" value="Unassembled WGS sequence"/>
</dbReference>
<evidence type="ECO:0000259" key="1">
    <source>
        <dbReference type="PROSITE" id="PS50304"/>
    </source>
</evidence>
<dbReference type="STRING" id="6945.B7PE01"/>
<dbReference type="HOGENOM" id="CLU_1604535_0_0_1"/>
<dbReference type="InterPro" id="IPR002999">
    <property type="entry name" value="Tudor"/>
</dbReference>
<dbReference type="SUPFAM" id="SSF63748">
    <property type="entry name" value="Tudor/PWWP/MBT"/>
    <property type="match status" value="1"/>
</dbReference>
<dbReference type="Gene3D" id="2.30.30.140">
    <property type="match status" value="1"/>
</dbReference>
<sequence length="166" mass="18236">MSALVSASDIPPFGRCCARALALSPLLFLEFYRGSIVSDRAALEQVRSAVVSEGTVGIRPLYYDPSKAASVNRYIDVGDAKLSNEVSRTAQDAFYRAVVHEVSSNGNTCVVKFVDYGNHEEVLCSDVQTVAPGQWQYYQPPAQRRPGPFLRRRVLKTARGPGVVLR</sequence>
<evidence type="ECO:0000313" key="2">
    <source>
        <dbReference type="EMBL" id="EEC04823.1"/>
    </source>
</evidence>
<dbReference type="Pfam" id="PF00567">
    <property type="entry name" value="TUDOR"/>
    <property type="match status" value="1"/>
</dbReference>